<name>A0ABT5QYH6_9GAMM</name>
<dbReference type="Pfam" id="PF20597">
    <property type="entry name" value="pAdhesive_15"/>
    <property type="match status" value="1"/>
</dbReference>
<evidence type="ECO:0000256" key="2">
    <source>
        <dbReference type="SAM" id="SignalP"/>
    </source>
</evidence>
<sequence>MKKTFCLILMIFSSKIIALPTEYSALVFEDFTSPHSSSDGPIAIGKDAYFNGYSIMHGYNEFPPEDNSLIVGGDLSYQSGRVYKGSIIVGGDISQVSQTIYSGLDAGSSISGSAVLPIDFNQLKDAHRALSLDLSEKENVGTVAYQWGGIYLEGDCSSDFQVFNLNGTQLEKAHTLALECVPETATVLVNISGNKQNFAPLSNISLSDFALTRQQTIFNLYEATSLNISGVALEGMVLAPKADITAPSGSSNVGIIANSWKGSMSLGYLPFNGNLPSKEPNPINAELKWHWQNSTFKPEYDQVMGTPLVAQLNDDNTDGKIDSSDIADVIVVTFAGSQYTKPGIVRALSGIDGKELWDYENGPIYSDPRFTPALADLDSDGYVDIVVSDKSVNEIRVVSNDGNTKKIFPKIDNKVGNVSIADLDGDGVAEILTGTSVYNYSSGLLYTLDSWKADYSVFDADGDKILNFVANGILYDASGNEIWSYEGHDAAWFSVVANLDQDAEPEIIVSIPGTFATYQTLALLDHDGSVKWEKRNISSNGGGAQTIGAFLTSGKPGIAYSGYEKLVMLNAAGDLIWEIGIDDSGSGKVGVTAFDFNGDGRDEVIYQDHNQVGILDSLTGKILFETANSTSTLWEYPIVADLEGDNNAELIFVANDFSSKWNTHKGVRVFGATSDDLPWKGATRIWNQHSYHQTNIEQDGSLPQQALNSWEVNNSYRNSTLK</sequence>
<protein>
    <submittedName>
        <fullName evidence="4">Choice-of-anchor A family protein</fullName>
    </submittedName>
</protein>
<dbReference type="PROSITE" id="PS00018">
    <property type="entry name" value="EF_HAND_1"/>
    <property type="match status" value="1"/>
</dbReference>
<dbReference type="NCBIfam" id="TIGR04215">
    <property type="entry name" value="choice_anch_A"/>
    <property type="match status" value="1"/>
</dbReference>
<feature type="domain" description="Choice-of-anchor A" evidence="3">
    <location>
        <begin position="21"/>
        <end position="264"/>
    </location>
</feature>
<dbReference type="EMBL" id="JAJUBC010000006">
    <property type="protein sequence ID" value="MDD1792975.1"/>
    <property type="molecule type" value="Genomic_DNA"/>
</dbReference>
<evidence type="ECO:0000313" key="4">
    <source>
        <dbReference type="EMBL" id="MDD1792975.1"/>
    </source>
</evidence>
<feature type="chain" id="PRO_5045722228" evidence="2">
    <location>
        <begin position="19"/>
        <end position="722"/>
    </location>
</feature>
<dbReference type="InterPro" id="IPR018247">
    <property type="entry name" value="EF_Hand_1_Ca_BS"/>
</dbReference>
<feature type="signal peptide" evidence="2">
    <location>
        <begin position="1"/>
        <end position="18"/>
    </location>
</feature>
<dbReference type="InterPro" id="IPR028994">
    <property type="entry name" value="Integrin_alpha_N"/>
</dbReference>
<keyword evidence="1 2" id="KW-0732">Signal</keyword>
<reference evidence="4" key="1">
    <citation type="submission" date="2021-12" db="EMBL/GenBank/DDBJ databases">
        <title>Enterovibrio ZSDZ35 sp. nov. and Enterovibrio ZSDZ42 sp. nov., isolated from coastal seawater in Qingdao.</title>
        <authorList>
            <person name="Zhang P."/>
        </authorList>
    </citation>
    <scope>NUCLEOTIDE SEQUENCE</scope>
    <source>
        <strain evidence="4">ZSDZ42</strain>
    </source>
</reference>
<comment type="caution">
    <text evidence="4">The sequence shown here is derived from an EMBL/GenBank/DDBJ whole genome shotgun (WGS) entry which is preliminary data.</text>
</comment>
<evidence type="ECO:0000313" key="5">
    <source>
        <dbReference type="Proteomes" id="UP001149400"/>
    </source>
</evidence>
<dbReference type="PANTHER" id="PTHR45460">
    <property type="entry name" value="SIMILAR TO CYSTEINE PROTEINASE"/>
    <property type="match status" value="1"/>
</dbReference>
<dbReference type="Proteomes" id="UP001149400">
    <property type="component" value="Unassembled WGS sequence"/>
</dbReference>
<dbReference type="InterPro" id="IPR013517">
    <property type="entry name" value="FG-GAP"/>
</dbReference>
<gene>
    <name evidence="4" type="ORF">LRP50_07530</name>
</gene>
<dbReference type="RefSeq" id="WP_274163845.1">
    <property type="nucleotide sequence ID" value="NZ_JAJUBC010000006.1"/>
</dbReference>
<evidence type="ECO:0000256" key="1">
    <source>
        <dbReference type="ARBA" id="ARBA00022729"/>
    </source>
</evidence>
<organism evidence="4 5">
    <name type="scientific">Enterovibrio gelatinilyticus</name>
    <dbReference type="NCBI Taxonomy" id="2899819"/>
    <lineage>
        <taxon>Bacteria</taxon>
        <taxon>Pseudomonadati</taxon>
        <taxon>Pseudomonadota</taxon>
        <taxon>Gammaproteobacteria</taxon>
        <taxon>Vibrionales</taxon>
        <taxon>Vibrionaceae</taxon>
        <taxon>Enterovibrio</taxon>
    </lineage>
</organism>
<proteinExistence type="predicted"/>
<dbReference type="Pfam" id="PF13517">
    <property type="entry name" value="FG-GAP_3"/>
    <property type="match status" value="1"/>
</dbReference>
<dbReference type="SUPFAM" id="SSF69318">
    <property type="entry name" value="Integrin alpha N-terminal domain"/>
    <property type="match status" value="1"/>
</dbReference>
<dbReference type="PANTHER" id="PTHR45460:SF2">
    <property type="entry name" value="ALPHA 1,3 GLUCANASE, GH71 FAMILY (EUROFUNG)"/>
    <property type="match status" value="1"/>
</dbReference>
<evidence type="ECO:0000259" key="3">
    <source>
        <dbReference type="Pfam" id="PF20597"/>
    </source>
</evidence>
<accession>A0ABT5QYH6</accession>
<keyword evidence="5" id="KW-1185">Reference proteome</keyword>
<dbReference type="InterPro" id="IPR026588">
    <property type="entry name" value="Choice_anch_A"/>
</dbReference>